<feature type="non-terminal residue" evidence="2">
    <location>
        <position position="145"/>
    </location>
</feature>
<dbReference type="Proteomes" id="UP000466442">
    <property type="component" value="Linkage Group LG16"/>
</dbReference>
<evidence type="ECO:0000256" key="1">
    <source>
        <dbReference type="SAM" id="MobiDB-lite"/>
    </source>
</evidence>
<comment type="caution">
    <text evidence="2">The sequence shown here is derived from an EMBL/GenBank/DDBJ whole genome shotgun (WGS) entry which is preliminary data.</text>
</comment>
<protein>
    <submittedName>
        <fullName evidence="2">Uncharacterized protein</fullName>
    </submittedName>
</protein>
<proteinExistence type="predicted"/>
<reference evidence="2" key="1">
    <citation type="journal article" date="2021" name="Mol. Ecol. Resour.">
        <title>Apolygus lucorum genome provides insights into omnivorousness and mesophyll feeding.</title>
        <authorList>
            <person name="Liu Y."/>
            <person name="Liu H."/>
            <person name="Wang H."/>
            <person name="Huang T."/>
            <person name="Liu B."/>
            <person name="Yang B."/>
            <person name="Yin L."/>
            <person name="Li B."/>
            <person name="Zhang Y."/>
            <person name="Zhang S."/>
            <person name="Jiang F."/>
            <person name="Zhang X."/>
            <person name="Ren Y."/>
            <person name="Wang B."/>
            <person name="Wang S."/>
            <person name="Lu Y."/>
            <person name="Wu K."/>
            <person name="Fan W."/>
            <person name="Wang G."/>
        </authorList>
    </citation>
    <scope>NUCLEOTIDE SEQUENCE</scope>
    <source>
        <strain evidence="2">12Hb</strain>
    </source>
</reference>
<feature type="compositionally biased region" description="Basic residues" evidence="1">
    <location>
        <begin position="7"/>
        <end position="20"/>
    </location>
</feature>
<dbReference type="EMBL" id="WIXP02000016">
    <property type="protein sequence ID" value="KAF6198176.1"/>
    <property type="molecule type" value="Genomic_DNA"/>
</dbReference>
<organism evidence="2 3">
    <name type="scientific">Apolygus lucorum</name>
    <name type="common">Small green plant bug</name>
    <name type="synonym">Lygocoris lucorum</name>
    <dbReference type="NCBI Taxonomy" id="248454"/>
    <lineage>
        <taxon>Eukaryota</taxon>
        <taxon>Metazoa</taxon>
        <taxon>Ecdysozoa</taxon>
        <taxon>Arthropoda</taxon>
        <taxon>Hexapoda</taxon>
        <taxon>Insecta</taxon>
        <taxon>Pterygota</taxon>
        <taxon>Neoptera</taxon>
        <taxon>Paraneoptera</taxon>
        <taxon>Hemiptera</taxon>
        <taxon>Heteroptera</taxon>
        <taxon>Panheteroptera</taxon>
        <taxon>Cimicomorpha</taxon>
        <taxon>Miridae</taxon>
        <taxon>Mirini</taxon>
        <taxon>Apolygus</taxon>
    </lineage>
</organism>
<feature type="region of interest" description="Disordered" evidence="1">
    <location>
        <begin position="1"/>
        <end position="25"/>
    </location>
</feature>
<accession>A0A8S9WQU5</accession>
<sequence>MMGAGYRYKKSKAAVSKKKKPPAEPLDKRDEVWCYVLIKLFTTMLEDPEEAKKMLKPTTSAFDVNLEPAVEQLKKAIQKKKSEHISAVVKKTCKKTNSKVSSFAADSRNYNVTPSSSSSSESSSSKSDSGVNSVDLNSVIKILSK</sequence>
<name>A0A8S9WQU5_APOLU</name>
<evidence type="ECO:0000313" key="2">
    <source>
        <dbReference type="EMBL" id="KAF6198176.1"/>
    </source>
</evidence>
<dbReference type="AlphaFoldDB" id="A0A8S9WQU5"/>
<gene>
    <name evidence="2" type="ORF">GE061_007923</name>
</gene>
<keyword evidence="3" id="KW-1185">Reference proteome</keyword>
<feature type="compositionally biased region" description="Low complexity" evidence="1">
    <location>
        <begin position="115"/>
        <end position="129"/>
    </location>
</feature>
<evidence type="ECO:0000313" key="3">
    <source>
        <dbReference type="Proteomes" id="UP000466442"/>
    </source>
</evidence>
<feature type="region of interest" description="Disordered" evidence="1">
    <location>
        <begin position="97"/>
        <end position="132"/>
    </location>
</feature>